<sequence>MSKTYTYQVTEDVLLLLARSLDLMNCAQLIINSGNEDMQRYVMSLVEAAEYFGQQTFNTLDFGEQPMVKNEQGVCNG</sequence>
<organism evidence="1 2">
    <name type="scientific">Serratia odorifera</name>
    <dbReference type="NCBI Taxonomy" id="618"/>
    <lineage>
        <taxon>Bacteria</taxon>
        <taxon>Pseudomonadati</taxon>
        <taxon>Pseudomonadota</taxon>
        <taxon>Gammaproteobacteria</taxon>
        <taxon>Enterobacterales</taxon>
        <taxon>Yersiniaceae</taxon>
        <taxon>Serratia</taxon>
    </lineage>
</organism>
<reference evidence="1 2" key="1">
    <citation type="submission" date="2018-12" db="EMBL/GenBank/DDBJ databases">
        <authorList>
            <consortium name="Pathogen Informatics"/>
        </authorList>
    </citation>
    <scope>NUCLEOTIDE SEQUENCE [LARGE SCALE GENOMIC DNA]</scope>
    <source>
        <strain evidence="1 2">NCTC11214</strain>
    </source>
</reference>
<dbReference type="KEGG" id="sof:NCTC11214_05170"/>
<dbReference type="RefSeq" id="WP_004964924.1">
    <property type="nucleotide sequence ID" value="NZ_LR134117.1"/>
</dbReference>
<accession>A0A3S4DQY2</accession>
<protein>
    <submittedName>
        <fullName evidence="1">Uncharacterized protein</fullName>
    </submittedName>
</protein>
<evidence type="ECO:0000313" key="1">
    <source>
        <dbReference type="EMBL" id="VDZ64820.1"/>
    </source>
</evidence>
<proteinExistence type="predicted"/>
<dbReference type="EMBL" id="LR134117">
    <property type="protein sequence ID" value="VDZ64820.1"/>
    <property type="molecule type" value="Genomic_DNA"/>
</dbReference>
<dbReference type="AlphaFoldDB" id="A0A3S4DQY2"/>
<name>A0A3S4DQY2_SEROD</name>
<evidence type="ECO:0000313" key="2">
    <source>
        <dbReference type="Proteomes" id="UP000281391"/>
    </source>
</evidence>
<gene>
    <name evidence="1" type="ORF">NCTC11214_05170</name>
</gene>
<dbReference type="Proteomes" id="UP000281391">
    <property type="component" value="Chromosome"/>
</dbReference>